<dbReference type="GO" id="GO:0004016">
    <property type="term" value="F:adenylate cyclase activity"/>
    <property type="evidence" value="ECO:0007669"/>
    <property type="project" value="TreeGrafter"/>
</dbReference>
<evidence type="ECO:0000256" key="8">
    <source>
        <dbReference type="SAM" id="Phobius"/>
    </source>
</evidence>
<dbReference type="EMBL" id="CAKOGP040000458">
    <property type="protein sequence ID" value="CAJ1935352.1"/>
    <property type="molecule type" value="Genomic_DNA"/>
</dbReference>
<organism evidence="10 11">
    <name type="scientific">Cylindrotheca closterium</name>
    <dbReference type="NCBI Taxonomy" id="2856"/>
    <lineage>
        <taxon>Eukaryota</taxon>
        <taxon>Sar</taxon>
        <taxon>Stramenopiles</taxon>
        <taxon>Ochrophyta</taxon>
        <taxon>Bacillariophyta</taxon>
        <taxon>Bacillariophyceae</taxon>
        <taxon>Bacillariophycidae</taxon>
        <taxon>Bacillariales</taxon>
        <taxon>Bacillariaceae</taxon>
        <taxon>Cylindrotheca</taxon>
    </lineage>
</organism>
<dbReference type="PANTHER" id="PTHR11920:SF335">
    <property type="entry name" value="GUANYLATE CYCLASE"/>
    <property type="match status" value="1"/>
</dbReference>
<dbReference type="GO" id="GO:0004114">
    <property type="term" value="F:3',5'-cyclic-nucleotide phosphodiesterase activity"/>
    <property type="evidence" value="ECO:0007669"/>
    <property type="project" value="InterPro"/>
</dbReference>
<dbReference type="InterPro" id="IPR003607">
    <property type="entry name" value="HD/PDEase_dom"/>
</dbReference>
<reference evidence="10" key="1">
    <citation type="submission" date="2023-08" db="EMBL/GenBank/DDBJ databases">
        <authorList>
            <person name="Audoor S."/>
            <person name="Bilcke G."/>
        </authorList>
    </citation>
    <scope>NUCLEOTIDE SEQUENCE</scope>
</reference>
<proteinExistence type="predicted"/>
<evidence type="ECO:0000313" key="10">
    <source>
        <dbReference type="EMBL" id="CAJ1935352.1"/>
    </source>
</evidence>
<evidence type="ECO:0000256" key="2">
    <source>
        <dbReference type="ARBA" id="ARBA00022692"/>
    </source>
</evidence>
<keyword evidence="6" id="KW-0456">Lyase</keyword>
<dbReference type="Pfam" id="PF00233">
    <property type="entry name" value="PDEase_I"/>
    <property type="match status" value="1"/>
</dbReference>
<dbReference type="SMART" id="SM00044">
    <property type="entry name" value="CYCc"/>
    <property type="match status" value="1"/>
</dbReference>
<dbReference type="GO" id="GO:0001653">
    <property type="term" value="F:peptide receptor activity"/>
    <property type="evidence" value="ECO:0007669"/>
    <property type="project" value="TreeGrafter"/>
</dbReference>
<dbReference type="GO" id="GO:0000166">
    <property type="term" value="F:nucleotide binding"/>
    <property type="evidence" value="ECO:0007669"/>
    <property type="project" value="UniProtKB-KW"/>
</dbReference>
<dbReference type="Gene3D" id="1.10.1300.10">
    <property type="entry name" value="3'5'-cyclic nucleotide phosphodiesterase, catalytic domain"/>
    <property type="match status" value="1"/>
</dbReference>
<dbReference type="AlphaFoldDB" id="A0AAD2CIY5"/>
<feature type="domain" description="Guanylate cyclase" evidence="9">
    <location>
        <begin position="584"/>
        <end position="718"/>
    </location>
</feature>
<dbReference type="GO" id="GO:0004383">
    <property type="term" value="F:guanylate cyclase activity"/>
    <property type="evidence" value="ECO:0007669"/>
    <property type="project" value="TreeGrafter"/>
</dbReference>
<name>A0AAD2CIY5_9STRA</name>
<keyword evidence="11" id="KW-1185">Reference proteome</keyword>
<dbReference type="CDD" id="cd07302">
    <property type="entry name" value="CHD"/>
    <property type="match status" value="1"/>
</dbReference>
<evidence type="ECO:0000256" key="7">
    <source>
        <dbReference type="SAM" id="MobiDB-lite"/>
    </source>
</evidence>
<dbReference type="GO" id="GO:0035556">
    <property type="term" value="P:intracellular signal transduction"/>
    <property type="evidence" value="ECO:0007669"/>
    <property type="project" value="InterPro"/>
</dbReference>
<dbReference type="InterPro" id="IPR029787">
    <property type="entry name" value="Nucleotide_cyclase"/>
</dbReference>
<dbReference type="SUPFAM" id="SSF55073">
    <property type="entry name" value="Nucleotide cyclase"/>
    <property type="match status" value="1"/>
</dbReference>
<protein>
    <recommendedName>
        <fullName evidence="9">Guanylate cyclase domain-containing protein</fullName>
    </recommendedName>
</protein>
<feature type="region of interest" description="Disordered" evidence="7">
    <location>
        <begin position="84"/>
        <end position="112"/>
    </location>
</feature>
<dbReference type="PANTHER" id="PTHR11920">
    <property type="entry name" value="GUANYLYL CYCLASE"/>
    <property type="match status" value="1"/>
</dbReference>
<sequence>MILLDLIGPNDIPAKNRDKSSPTKVRVQYKQNDPTQEETLTNLRKQRFSMIPSFLQSAASSEKMRHLDSTSLDLDDHEDLRAGTRKIKSVSNNSDTDEESSAAKRDEVQEIRNRSRNADRHVQLWRSALLSLISVIGTAVCGLTFHFLHLEEQKALNLAYDQFSEALAETAIRQQQDISEGFRTFATIISDYAAATNQTWPFVHLPKFGAYAEHILKISGAEATVLFPLVTKENKQTYLKYADNNYEQIVYEAHMIENGNLDDLNPVGYKSFFTVGSKTGFVEDIDREVYFPLGHFSPPMFSYGAFNWNVASVPDYANIVEAIKVLKHTEPLISKVRPYATAELTLSNEEHAAMHSEIEGSSTEFPHSFVFTPVYLDSEDTDSPIVAVIGSPMAWDFSFQNLLPESVIGIHAILKNSCGQSFNYEINGPDAFYLGEGDMQHAGLVEHERFVNLALHTHPDFEAIQGHCMYSMHLYPDNKFANLYLTPVPLLYTVCIAGSFAFMIAVFFVYNSFVHKRNETLVANAARSNAVITSLFPDNIRNKIIGDESYRKNPRNFHELLDPTSDPLTDLSRPPLADYFATTTVMFADICGFTAWSSVREPSQVFTLLETVYGEFDRLTKHSKVFKVETVGDCYVAATGIPTYRKDHAVLMVKYAHKISCAMKHMAQTLETKLGPDTADLLLRIGIHSGPVTAGVIRGEKARFQLFGDTMNVAARVESTGAAGRIHVSLDTADHLRKCQKGHWLVKREGTIIAKGKGDLQTYWIGQSARNSTGTGSDTVSTSDRSNTSFEESFHATFGNQPDDTCDREDRLVDWNVTVFTDILKQIVARRNAYAAAKKDSNDLSAVDLGIVEDMKKDDFKPLHDVRETIWLPEFDQAVEDSQEDAHTIDIPTSVSTQLRDFISTIASLYRCNSFHNFEHASHVTMSVIKLLSRIIAPTDFEMMENENESDDDSFHVKANLHDHTYGITSDPLTQFACAFAALIHDVDHEGVTNAQLVKEGAVVAAKYENRSVAEQNSFVLSWNLFMSDRFATLREHLCATPAEIIRFRELAVNAVMATDIVDKDLKNLRNNRWDKAFKNQGNIEELDNESRESINRKATIVIEHLIQASDVSHTMQHWHVYRKWNERLFHEMHAAYVQGRSDSDPALTWYKGEMGFFDFYIIPLAKKLESCGVFGKSSDEFLNYARSNREEWEIRGEEIVAEMVASLKKRPATNSSV</sequence>
<evidence type="ECO:0000256" key="1">
    <source>
        <dbReference type="ARBA" id="ARBA00004370"/>
    </source>
</evidence>
<comment type="caution">
    <text evidence="10">The sequence shown here is derived from an EMBL/GenBank/DDBJ whole genome shotgun (WGS) entry which is preliminary data.</text>
</comment>
<keyword evidence="3" id="KW-0547">Nucleotide-binding</keyword>
<gene>
    <name evidence="10" type="ORF">CYCCA115_LOCUS4687</name>
</gene>
<keyword evidence="5 8" id="KW-0472">Membrane</keyword>
<dbReference type="Proteomes" id="UP001295423">
    <property type="component" value="Unassembled WGS sequence"/>
</dbReference>
<dbReference type="Pfam" id="PF00211">
    <property type="entry name" value="Guanylate_cyc"/>
    <property type="match status" value="1"/>
</dbReference>
<evidence type="ECO:0000256" key="4">
    <source>
        <dbReference type="ARBA" id="ARBA00022989"/>
    </source>
</evidence>
<dbReference type="GO" id="GO:0007168">
    <property type="term" value="P:receptor guanylyl cyclase signaling pathway"/>
    <property type="evidence" value="ECO:0007669"/>
    <property type="project" value="TreeGrafter"/>
</dbReference>
<feature type="region of interest" description="Disordered" evidence="7">
    <location>
        <begin position="7"/>
        <end position="34"/>
    </location>
</feature>
<feature type="transmembrane region" description="Helical" evidence="8">
    <location>
        <begin position="124"/>
        <end position="148"/>
    </location>
</feature>
<accession>A0AAD2CIY5</accession>
<comment type="subcellular location">
    <subcellularLocation>
        <location evidence="1">Membrane</location>
    </subcellularLocation>
</comment>
<dbReference type="InterPro" id="IPR050401">
    <property type="entry name" value="Cyclic_nucleotide_synthase"/>
</dbReference>
<dbReference type="InterPro" id="IPR036971">
    <property type="entry name" value="PDEase_catalytic_dom_sf"/>
</dbReference>
<keyword evidence="2 8" id="KW-0812">Transmembrane</keyword>
<feature type="compositionally biased region" description="Basic and acidic residues" evidence="7">
    <location>
        <begin position="101"/>
        <end position="112"/>
    </location>
</feature>
<dbReference type="SMART" id="SM00471">
    <property type="entry name" value="HDc"/>
    <property type="match status" value="1"/>
</dbReference>
<feature type="transmembrane region" description="Helical" evidence="8">
    <location>
        <begin position="490"/>
        <end position="510"/>
    </location>
</feature>
<evidence type="ECO:0000256" key="6">
    <source>
        <dbReference type="ARBA" id="ARBA00023239"/>
    </source>
</evidence>
<evidence type="ECO:0000256" key="5">
    <source>
        <dbReference type="ARBA" id="ARBA00023136"/>
    </source>
</evidence>
<dbReference type="SUPFAM" id="SSF109604">
    <property type="entry name" value="HD-domain/PDEase-like"/>
    <property type="match status" value="1"/>
</dbReference>
<dbReference type="Gene3D" id="3.30.70.1230">
    <property type="entry name" value="Nucleotide cyclase"/>
    <property type="match status" value="1"/>
</dbReference>
<dbReference type="InterPro" id="IPR001054">
    <property type="entry name" value="A/G_cyclase"/>
</dbReference>
<dbReference type="InterPro" id="IPR002073">
    <property type="entry name" value="PDEase_catalytic_dom"/>
</dbReference>
<evidence type="ECO:0000256" key="3">
    <source>
        <dbReference type="ARBA" id="ARBA00022741"/>
    </source>
</evidence>
<evidence type="ECO:0000259" key="9">
    <source>
        <dbReference type="PROSITE" id="PS50125"/>
    </source>
</evidence>
<dbReference type="PROSITE" id="PS50125">
    <property type="entry name" value="GUANYLATE_CYCLASE_2"/>
    <property type="match status" value="1"/>
</dbReference>
<dbReference type="GO" id="GO:0005886">
    <property type="term" value="C:plasma membrane"/>
    <property type="evidence" value="ECO:0007669"/>
    <property type="project" value="TreeGrafter"/>
</dbReference>
<evidence type="ECO:0000313" key="11">
    <source>
        <dbReference type="Proteomes" id="UP001295423"/>
    </source>
</evidence>
<keyword evidence="4 8" id="KW-1133">Transmembrane helix</keyword>